<dbReference type="GO" id="GO:0016740">
    <property type="term" value="F:transferase activity"/>
    <property type="evidence" value="ECO:0007669"/>
    <property type="project" value="UniProtKB-KW"/>
</dbReference>
<dbReference type="SUPFAM" id="SSF52540">
    <property type="entry name" value="P-loop containing nucleoside triphosphate hydrolases"/>
    <property type="match status" value="1"/>
</dbReference>
<dbReference type="InterPro" id="IPR027417">
    <property type="entry name" value="P-loop_NTPase"/>
</dbReference>
<dbReference type="InterPro" id="IPR052732">
    <property type="entry name" value="Cell-binding_unc_protein"/>
</dbReference>
<protein>
    <submittedName>
        <fullName evidence="2">Aminoglycoside phosphotransferase</fullName>
    </submittedName>
</protein>
<proteinExistence type="predicted"/>
<dbReference type="Gene3D" id="3.40.50.300">
    <property type="entry name" value="P-loop containing nucleotide triphosphate hydrolases"/>
    <property type="match status" value="1"/>
</dbReference>
<accession>A0A2S7K4U1</accession>
<keyword evidence="3" id="KW-1185">Reference proteome</keyword>
<dbReference type="PANTHER" id="PTHR43883">
    <property type="entry name" value="SLR0207 PROTEIN"/>
    <property type="match status" value="1"/>
</dbReference>
<dbReference type="Pfam" id="PF13671">
    <property type="entry name" value="AAA_33"/>
    <property type="match status" value="1"/>
</dbReference>
<evidence type="ECO:0000256" key="1">
    <source>
        <dbReference type="SAM" id="MobiDB-lite"/>
    </source>
</evidence>
<evidence type="ECO:0000313" key="2">
    <source>
        <dbReference type="EMBL" id="PQA87527.1"/>
    </source>
</evidence>
<comment type="caution">
    <text evidence="2">The sequence shown here is derived from an EMBL/GenBank/DDBJ whole genome shotgun (WGS) entry which is preliminary data.</text>
</comment>
<sequence length="509" mass="55803">MATSNEGKERTPDAAAQADLLAAFDTGRVEDVALAAPRIDTHLSHVFLTKTRAYKMKRAVKLPFVDFSTLEKRHQGCLAELDVNRRMAGAMYVGVKSVVALEGGRYRIGGKGDPLDWVIEMKRFDQSMQFDELAKAGRLTPALLEKTADAIAEAHGALEPVLTTGHAADYRAIVRELRETETDGADRLGLHVGDPSLYDALDAALAHADPLIERRRREGKVRRGHGDLHLRNMCLFEGEPTLFDALEFDERLATNDVLYDLAFLLMDLRRIGMKEGANLVMNRYWDAAREEEAALELLPFFMALRATVRMAVAVEAEHFEEADEYRRLAFDLLHHTHPRAVAIGGLSGAGKSAVAKKLAGTMTGPAGARWLRTDVLRKRARDKAPEEKMEKDAYAPEARAKVYDDLFAHAAAAFDAGASVIIDATFQEKQMREAAASLAHTPVAGFWLDAPLAVRLERIGGREGDASDAGAEVAKAQREPESLGQGWTRIDATGTVEEVAARVRAALAD</sequence>
<dbReference type="SUPFAM" id="SSF56112">
    <property type="entry name" value="Protein kinase-like (PK-like)"/>
    <property type="match status" value="1"/>
</dbReference>
<dbReference type="RefSeq" id="WP_104830344.1">
    <property type="nucleotide sequence ID" value="NZ_PJCH01000007.1"/>
</dbReference>
<organism evidence="2 3">
    <name type="scientific">Hyphococcus luteus</name>
    <dbReference type="NCBI Taxonomy" id="2058213"/>
    <lineage>
        <taxon>Bacteria</taxon>
        <taxon>Pseudomonadati</taxon>
        <taxon>Pseudomonadota</taxon>
        <taxon>Alphaproteobacteria</taxon>
        <taxon>Parvularculales</taxon>
        <taxon>Parvularculaceae</taxon>
        <taxon>Hyphococcus</taxon>
    </lineage>
</organism>
<dbReference type="Proteomes" id="UP000239504">
    <property type="component" value="Unassembled WGS sequence"/>
</dbReference>
<feature type="region of interest" description="Disordered" evidence="1">
    <location>
        <begin position="463"/>
        <end position="483"/>
    </location>
</feature>
<dbReference type="EMBL" id="PJCH01000007">
    <property type="protein sequence ID" value="PQA87527.1"/>
    <property type="molecule type" value="Genomic_DNA"/>
</dbReference>
<gene>
    <name evidence="2" type="ORF">CW354_12050</name>
</gene>
<keyword evidence="2" id="KW-0808">Transferase</keyword>
<dbReference type="PANTHER" id="PTHR43883:SF1">
    <property type="entry name" value="GLUCONOKINASE"/>
    <property type="match status" value="1"/>
</dbReference>
<dbReference type="InterPro" id="IPR011009">
    <property type="entry name" value="Kinase-like_dom_sf"/>
</dbReference>
<dbReference type="OrthoDB" id="9810277at2"/>
<evidence type="ECO:0000313" key="3">
    <source>
        <dbReference type="Proteomes" id="UP000239504"/>
    </source>
</evidence>
<reference evidence="2 3" key="1">
    <citation type="submission" date="2017-12" db="EMBL/GenBank/DDBJ databases">
        <authorList>
            <person name="Hurst M.R.H."/>
        </authorList>
    </citation>
    <scope>NUCLEOTIDE SEQUENCE [LARGE SCALE GENOMIC DNA]</scope>
    <source>
        <strain evidence="2 3">SY-3-19</strain>
    </source>
</reference>
<dbReference type="AlphaFoldDB" id="A0A2S7K4U1"/>
<name>A0A2S7K4U1_9PROT</name>